<protein>
    <submittedName>
        <fullName evidence="9">DMT family transporter</fullName>
    </submittedName>
</protein>
<feature type="transmembrane region" description="Helical" evidence="7">
    <location>
        <begin position="42"/>
        <end position="61"/>
    </location>
</feature>
<feature type="transmembrane region" description="Helical" evidence="7">
    <location>
        <begin position="152"/>
        <end position="174"/>
    </location>
</feature>
<evidence type="ECO:0000256" key="4">
    <source>
        <dbReference type="ARBA" id="ARBA00022692"/>
    </source>
</evidence>
<dbReference type="AlphaFoldDB" id="A0A846TW23"/>
<keyword evidence="4 7" id="KW-0812">Transmembrane</keyword>
<dbReference type="PANTHER" id="PTHR42920">
    <property type="entry name" value="OS03G0707200 PROTEIN-RELATED"/>
    <property type="match status" value="1"/>
</dbReference>
<evidence type="ECO:0000256" key="1">
    <source>
        <dbReference type="ARBA" id="ARBA00004651"/>
    </source>
</evidence>
<evidence type="ECO:0000259" key="8">
    <source>
        <dbReference type="Pfam" id="PF00892"/>
    </source>
</evidence>
<dbReference type="Pfam" id="PF00892">
    <property type="entry name" value="EamA"/>
    <property type="match status" value="2"/>
</dbReference>
<name>A0A846TW23_9BACI</name>
<evidence type="ECO:0000256" key="7">
    <source>
        <dbReference type="SAM" id="Phobius"/>
    </source>
</evidence>
<comment type="similarity">
    <text evidence="2">Belongs to the EamA transporter family.</text>
</comment>
<feature type="transmembrane region" description="Helical" evidence="7">
    <location>
        <begin position="100"/>
        <end position="122"/>
    </location>
</feature>
<dbReference type="PANTHER" id="PTHR42920:SF15">
    <property type="entry name" value="MEMBRANE PROTEIN"/>
    <property type="match status" value="1"/>
</dbReference>
<proteinExistence type="inferred from homology"/>
<feature type="transmembrane region" description="Helical" evidence="7">
    <location>
        <begin position="276"/>
        <end position="295"/>
    </location>
</feature>
<evidence type="ECO:0000313" key="9">
    <source>
        <dbReference type="EMBL" id="NKE05926.1"/>
    </source>
</evidence>
<dbReference type="Gene3D" id="1.10.3730.20">
    <property type="match status" value="1"/>
</dbReference>
<keyword evidence="3" id="KW-1003">Cell membrane</keyword>
<dbReference type="InterPro" id="IPR037185">
    <property type="entry name" value="EmrE-like"/>
</dbReference>
<accession>A0A846TW23</accession>
<evidence type="ECO:0000256" key="5">
    <source>
        <dbReference type="ARBA" id="ARBA00022989"/>
    </source>
</evidence>
<dbReference type="GO" id="GO:0005886">
    <property type="term" value="C:plasma membrane"/>
    <property type="evidence" value="ECO:0007669"/>
    <property type="project" value="UniProtKB-SubCell"/>
</dbReference>
<feature type="domain" description="EamA" evidence="8">
    <location>
        <begin position="160"/>
        <end position="293"/>
    </location>
</feature>
<feature type="transmembrane region" description="Helical" evidence="7">
    <location>
        <begin position="224"/>
        <end position="241"/>
    </location>
</feature>
<dbReference type="InterPro" id="IPR051258">
    <property type="entry name" value="Diverse_Substrate_Transporter"/>
</dbReference>
<dbReference type="InterPro" id="IPR000620">
    <property type="entry name" value="EamA_dom"/>
</dbReference>
<evidence type="ECO:0000256" key="2">
    <source>
        <dbReference type="ARBA" id="ARBA00007362"/>
    </source>
</evidence>
<feature type="transmembrane region" description="Helical" evidence="7">
    <location>
        <begin position="12"/>
        <end position="30"/>
    </location>
</feature>
<feature type="transmembrane region" description="Helical" evidence="7">
    <location>
        <begin position="129"/>
        <end position="146"/>
    </location>
</feature>
<feature type="transmembrane region" description="Helical" evidence="7">
    <location>
        <begin position="253"/>
        <end position="270"/>
    </location>
</feature>
<evidence type="ECO:0000256" key="3">
    <source>
        <dbReference type="ARBA" id="ARBA00022475"/>
    </source>
</evidence>
<keyword evidence="6 7" id="KW-0472">Membrane</keyword>
<dbReference type="Proteomes" id="UP000587942">
    <property type="component" value="Unassembled WGS sequence"/>
</dbReference>
<gene>
    <name evidence="9" type="ORF">GWK17_10685</name>
</gene>
<dbReference type="EMBL" id="JAAVUM010000006">
    <property type="protein sequence ID" value="NKE05926.1"/>
    <property type="molecule type" value="Genomic_DNA"/>
</dbReference>
<feature type="domain" description="EamA" evidence="8">
    <location>
        <begin position="13"/>
        <end position="145"/>
    </location>
</feature>
<reference evidence="9 10" key="1">
    <citation type="submission" date="2020-03" db="EMBL/GenBank/DDBJ databases">
        <authorList>
            <person name="Sun Q."/>
        </authorList>
    </citation>
    <scope>NUCLEOTIDE SEQUENCE [LARGE SCALE GENOMIC DNA]</scope>
    <source>
        <strain evidence="9 10">KACC 21451</strain>
    </source>
</reference>
<dbReference type="SUPFAM" id="SSF103481">
    <property type="entry name" value="Multidrug resistance efflux transporter EmrE"/>
    <property type="match status" value="2"/>
</dbReference>
<evidence type="ECO:0000256" key="6">
    <source>
        <dbReference type="ARBA" id="ARBA00023136"/>
    </source>
</evidence>
<dbReference type="RefSeq" id="WP_167832357.1">
    <property type="nucleotide sequence ID" value="NZ_JAAVUM010000006.1"/>
</dbReference>
<sequence>MALLERELNDVKYYFLLLLTSFLWGGNFIVGKTLVEHASPATLTILRWAIAIICLIPLVWWKEKKLIPPKKAILPLFLMGITGVALFQALQFMALEKTSATNVGLISTLNMFSIAAFSFFFLKEKINSLQFFSMLVSLFGVLLVLSKGNFELLFSLQFNTGDLYMMAAVGMWGIYSVCSKWAMATVTPMMSILYSGIFGLLVLLPFNTTEFTVRTINAPFIQSILYTGLISTVLCMVLWNIGVNKLGPSTAGLFLNFNPIFTAVLAFAFLDEKMTWTQAAGSIIVIAGCFLFTILKNKPVPSKEKQLAIPAPILAGELIKHR</sequence>
<feature type="transmembrane region" description="Helical" evidence="7">
    <location>
        <begin position="73"/>
        <end position="94"/>
    </location>
</feature>
<keyword evidence="5 7" id="KW-1133">Transmembrane helix</keyword>
<evidence type="ECO:0000313" key="10">
    <source>
        <dbReference type="Proteomes" id="UP000587942"/>
    </source>
</evidence>
<comment type="subcellular location">
    <subcellularLocation>
        <location evidence="1">Cell membrane</location>
        <topology evidence="1">Multi-pass membrane protein</topology>
    </subcellularLocation>
</comment>
<feature type="transmembrane region" description="Helical" evidence="7">
    <location>
        <begin position="181"/>
        <end position="204"/>
    </location>
</feature>
<comment type="caution">
    <text evidence="9">The sequence shown here is derived from an EMBL/GenBank/DDBJ whole genome shotgun (WGS) entry which is preliminary data.</text>
</comment>
<organism evidence="9 10">
    <name type="scientific">Mesobacillus selenatarsenatis</name>
    <dbReference type="NCBI Taxonomy" id="388741"/>
    <lineage>
        <taxon>Bacteria</taxon>
        <taxon>Bacillati</taxon>
        <taxon>Bacillota</taxon>
        <taxon>Bacilli</taxon>
        <taxon>Bacillales</taxon>
        <taxon>Bacillaceae</taxon>
        <taxon>Mesobacillus</taxon>
    </lineage>
</organism>